<feature type="domain" description="Lysozyme inhibitor LprI-like N-terminal" evidence="2">
    <location>
        <begin position="30"/>
        <end position="121"/>
    </location>
</feature>
<sequence>MKIILPLVLTAGVLAVLPAHADDIYDKCIKDSDGTNTAWGACGGDWMARADKALNDAWKKLHSAITDDATAKALLDEQRVWNGYKEKSCLFYASGYFGREGEVLSYPACRAAVIEARTTDLNAYFANTQPQ</sequence>
<dbReference type="Pfam" id="PF07007">
    <property type="entry name" value="LprI"/>
    <property type="match status" value="1"/>
</dbReference>
<dbReference type="AlphaFoldDB" id="A0A1I3WS40"/>
<evidence type="ECO:0000256" key="1">
    <source>
        <dbReference type="SAM" id="SignalP"/>
    </source>
</evidence>
<dbReference type="InterPro" id="IPR009739">
    <property type="entry name" value="LprI-like_N"/>
</dbReference>
<feature type="signal peptide" evidence="1">
    <location>
        <begin position="1"/>
        <end position="21"/>
    </location>
</feature>
<proteinExistence type="predicted"/>
<name>A0A1I3WS40_9HYPH</name>
<protein>
    <submittedName>
        <fullName evidence="3">Uncharacterized conserved protein YecT, DUF1311 family</fullName>
    </submittedName>
</protein>
<dbReference type="EMBL" id="FOSL01000002">
    <property type="protein sequence ID" value="SFK09286.1"/>
    <property type="molecule type" value="Genomic_DNA"/>
</dbReference>
<evidence type="ECO:0000259" key="2">
    <source>
        <dbReference type="Pfam" id="PF07007"/>
    </source>
</evidence>
<keyword evidence="1" id="KW-0732">Signal</keyword>
<gene>
    <name evidence="3" type="ORF">SAMN04488498_102386</name>
</gene>
<dbReference type="RefSeq" id="WP_149759097.1">
    <property type="nucleotide sequence ID" value="NZ_BSPE01000028.1"/>
</dbReference>
<evidence type="ECO:0000313" key="4">
    <source>
        <dbReference type="Proteomes" id="UP000323300"/>
    </source>
</evidence>
<dbReference type="Proteomes" id="UP000323300">
    <property type="component" value="Unassembled WGS sequence"/>
</dbReference>
<evidence type="ECO:0000313" key="3">
    <source>
        <dbReference type="EMBL" id="SFK09286.1"/>
    </source>
</evidence>
<organism evidence="3 4">
    <name type="scientific">Neomesorhizobium albiziae</name>
    <dbReference type="NCBI Taxonomy" id="335020"/>
    <lineage>
        <taxon>Bacteria</taxon>
        <taxon>Pseudomonadati</taxon>
        <taxon>Pseudomonadota</taxon>
        <taxon>Alphaproteobacteria</taxon>
        <taxon>Hyphomicrobiales</taxon>
        <taxon>Phyllobacteriaceae</taxon>
        <taxon>Neomesorhizobium</taxon>
    </lineage>
</organism>
<feature type="chain" id="PRO_5009302331" evidence="1">
    <location>
        <begin position="22"/>
        <end position="131"/>
    </location>
</feature>
<accession>A0A1I3WS40</accession>
<dbReference type="Gene3D" id="1.20.1270.180">
    <property type="match status" value="1"/>
</dbReference>
<reference evidence="3 4" key="1">
    <citation type="submission" date="2016-10" db="EMBL/GenBank/DDBJ databases">
        <authorList>
            <person name="Varghese N."/>
            <person name="Submissions S."/>
        </authorList>
    </citation>
    <scope>NUCLEOTIDE SEQUENCE [LARGE SCALE GENOMIC DNA]</scope>
    <source>
        <strain evidence="3 4">DSM 21822</strain>
    </source>
</reference>
<keyword evidence="4" id="KW-1185">Reference proteome</keyword>
<dbReference type="OrthoDB" id="7340239at2"/>